<dbReference type="PROSITE" id="PS00012">
    <property type="entry name" value="PHOSPHOPANTETHEINE"/>
    <property type="match status" value="1"/>
</dbReference>
<dbReference type="RefSeq" id="WP_345393690.1">
    <property type="nucleotide sequence ID" value="NZ_BAABLA010000020.1"/>
</dbReference>
<dbReference type="PROSITE" id="PS50075">
    <property type="entry name" value="CARRIER"/>
    <property type="match status" value="1"/>
</dbReference>
<proteinExistence type="predicted"/>
<sequence length="105" mass="11088">MTATHPLTEASVLADITAMLARVLDEYGGLDIDVTPDTTFHEDLGMESIDLVEIGALLAERYGEHVNLAEFLAEKELDDVIGLRIGTLVDFVLATATGAAAGTEG</sequence>
<dbReference type="SUPFAM" id="SSF47336">
    <property type="entry name" value="ACP-like"/>
    <property type="match status" value="1"/>
</dbReference>
<accession>A0ABW2C6T3</accession>
<dbReference type="InterPro" id="IPR009081">
    <property type="entry name" value="PP-bd_ACP"/>
</dbReference>
<gene>
    <name evidence="4" type="ORF">ACFQGD_27090</name>
</gene>
<evidence type="ECO:0000313" key="5">
    <source>
        <dbReference type="Proteomes" id="UP001596337"/>
    </source>
</evidence>
<evidence type="ECO:0000256" key="2">
    <source>
        <dbReference type="ARBA" id="ARBA00022553"/>
    </source>
</evidence>
<evidence type="ECO:0000259" key="3">
    <source>
        <dbReference type="PROSITE" id="PS50075"/>
    </source>
</evidence>
<dbReference type="Proteomes" id="UP001596337">
    <property type="component" value="Unassembled WGS sequence"/>
</dbReference>
<dbReference type="InterPro" id="IPR036736">
    <property type="entry name" value="ACP-like_sf"/>
</dbReference>
<keyword evidence="5" id="KW-1185">Reference proteome</keyword>
<evidence type="ECO:0000256" key="1">
    <source>
        <dbReference type="ARBA" id="ARBA00022450"/>
    </source>
</evidence>
<keyword evidence="1" id="KW-0596">Phosphopantetheine</keyword>
<reference evidence="5" key="1">
    <citation type="journal article" date="2019" name="Int. J. Syst. Evol. Microbiol.">
        <title>The Global Catalogue of Microorganisms (GCM) 10K type strain sequencing project: providing services to taxonomists for standard genome sequencing and annotation.</title>
        <authorList>
            <consortium name="The Broad Institute Genomics Platform"/>
            <consortium name="The Broad Institute Genome Sequencing Center for Infectious Disease"/>
            <person name="Wu L."/>
            <person name="Ma J."/>
        </authorList>
    </citation>
    <scope>NUCLEOTIDE SEQUENCE [LARGE SCALE GENOMIC DNA]</scope>
    <source>
        <strain evidence="5">KCTC 32255</strain>
    </source>
</reference>
<dbReference type="Gene3D" id="1.10.1200.10">
    <property type="entry name" value="ACP-like"/>
    <property type="match status" value="1"/>
</dbReference>
<protein>
    <submittedName>
        <fullName evidence="4">Acyl carrier protein</fullName>
    </submittedName>
</protein>
<name>A0ABW2C6T3_9PSEU</name>
<organism evidence="4 5">
    <name type="scientific">Haloechinothrix salitolerans</name>
    <dbReference type="NCBI Taxonomy" id="926830"/>
    <lineage>
        <taxon>Bacteria</taxon>
        <taxon>Bacillati</taxon>
        <taxon>Actinomycetota</taxon>
        <taxon>Actinomycetes</taxon>
        <taxon>Pseudonocardiales</taxon>
        <taxon>Pseudonocardiaceae</taxon>
        <taxon>Haloechinothrix</taxon>
    </lineage>
</organism>
<dbReference type="EMBL" id="JBHSXX010000001">
    <property type="protein sequence ID" value="MFC6870801.1"/>
    <property type="molecule type" value="Genomic_DNA"/>
</dbReference>
<feature type="domain" description="Carrier" evidence="3">
    <location>
        <begin position="10"/>
        <end position="88"/>
    </location>
</feature>
<dbReference type="Pfam" id="PF00550">
    <property type="entry name" value="PP-binding"/>
    <property type="match status" value="1"/>
</dbReference>
<dbReference type="InterPro" id="IPR006162">
    <property type="entry name" value="Ppantetheine_attach_site"/>
</dbReference>
<keyword evidence="2" id="KW-0597">Phosphoprotein</keyword>
<evidence type="ECO:0000313" key="4">
    <source>
        <dbReference type="EMBL" id="MFC6870801.1"/>
    </source>
</evidence>
<comment type="caution">
    <text evidence="4">The sequence shown here is derived from an EMBL/GenBank/DDBJ whole genome shotgun (WGS) entry which is preliminary data.</text>
</comment>